<keyword evidence="2" id="KW-1185">Reference proteome</keyword>
<evidence type="ECO:0000313" key="1">
    <source>
        <dbReference type="EMBL" id="CAD8116688.1"/>
    </source>
</evidence>
<sequence length="171" mass="19550">MSFNGLLENIKAKIINNHKMAVRNIILINNNQLVSGSFDETIKSMILNQIGQSMPFNVKIGYILQNVTDKAFAAGTAYGDIRIISTSNFNEILRVRIAPNYIKSIMVFPNPNYLFLSCKNRDNYIIRLSEYRQIDYITKTEEVDFVPEGICIFNNYIIYGEANSVKIKYAS</sequence>
<dbReference type="EMBL" id="CAJJDN010000111">
    <property type="protein sequence ID" value="CAD8116688.1"/>
    <property type="molecule type" value="Genomic_DNA"/>
</dbReference>
<reference evidence="1" key="1">
    <citation type="submission" date="2021-01" db="EMBL/GenBank/DDBJ databases">
        <authorList>
            <consortium name="Genoscope - CEA"/>
            <person name="William W."/>
        </authorList>
    </citation>
    <scope>NUCLEOTIDE SEQUENCE</scope>
</reference>
<protein>
    <submittedName>
        <fullName evidence="1">Uncharacterized protein</fullName>
    </submittedName>
</protein>
<evidence type="ECO:0000313" key="2">
    <source>
        <dbReference type="Proteomes" id="UP000692954"/>
    </source>
</evidence>
<dbReference type="Proteomes" id="UP000692954">
    <property type="component" value="Unassembled WGS sequence"/>
</dbReference>
<accession>A0A8S1QL61</accession>
<gene>
    <name evidence="1" type="ORF">PSON_ATCC_30995.1.T1110178</name>
</gene>
<comment type="caution">
    <text evidence="1">The sequence shown here is derived from an EMBL/GenBank/DDBJ whole genome shotgun (WGS) entry which is preliminary data.</text>
</comment>
<dbReference type="AlphaFoldDB" id="A0A8S1QL61"/>
<proteinExistence type="predicted"/>
<name>A0A8S1QL61_9CILI</name>
<organism evidence="1 2">
    <name type="scientific">Paramecium sonneborni</name>
    <dbReference type="NCBI Taxonomy" id="65129"/>
    <lineage>
        <taxon>Eukaryota</taxon>
        <taxon>Sar</taxon>
        <taxon>Alveolata</taxon>
        <taxon>Ciliophora</taxon>
        <taxon>Intramacronucleata</taxon>
        <taxon>Oligohymenophorea</taxon>
        <taxon>Peniculida</taxon>
        <taxon>Parameciidae</taxon>
        <taxon>Paramecium</taxon>
    </lineage>
</organism>